<dbReference type="EMBL" id="CP042469">
    <property type="protein sequence ID" value="QOX66013.1"/>
    <property type="molecule type" value="Genomic_DNA"/>
</dbReference>
<proteinExistence type="predicted"/>
<gene>
    <name evidence="1" type="ORF">FRZ06_18795</name>
</gene>
<protein>
    <submittedName>
        <fullName evidence="1">DNA gyrase inhibitor</fullName>
    </submittedName>
</protein>
<accession>A0ACD1AIA5</accession>
<keyword evidence="2" id="KW-1185">Reference proteome</keyword>
<reference evidence="1" key="1">
    <citation type="submission" date="2019-08" db="EMBL/GenBank/DDBJ databases">
        <title>Genome sequence of Clostridiales bacterium MT110.</title>
        <authorList>
            <person name="Cao J."/>
        </authorList>
    </citation>
    <scope>NUCLEOTIDE SEQUENCE</scope>
    <source>
        <strain evidence="1">MT110</strain>
    </source>
</reference>
<name>A0ACD1AIA5_9FIRM</name>
<organism evidence="1 2">
    <name type="scientific">Anoxybacterium hadale</name>
    <dbReference type="NCBI Taxonomy" id="3408580"/>
    <lineage>
        <taxon>Bacteria</taxon>
        <taxon>Bacillati</taxon>
        <taxon>Bacillota</taxon>
        <taxon>Clostridia</taxon>
        <taxon>Peptostreptococcales</taxon>
        <taxon>Anaerovoracaceae</taxon>
        <taxon>Anoxybacterium</taxon>
    </lineage>
</organism>
<dbReference type="Proteomes" id="UP000594014">
    <property type="component" value="Chromosome"/>
</dbReference>
<evidence type="ECO:0000313" key="2">
    <source>
        <dbReference type="Proteomes" id="UP000594014"/>
    </source>
</evidence>
<evidence type="ECO:0000313" key="1">
    <source>
        <dbReference type="EMBL" id="QOX66013.1"/>
    </source>
</evidence>
<sequence>MNENMKIETIYPCPIAYIRKTGAYGKGNIRAMEQLKQWARDGGLMNKKTVIFGIPQDNPQTTARENCRYDACIALPEEYPLVTGAIYDKQLPAGGNVQYGELSGGTYAVFTVSHTAEAVAQAWIDIFSLLSANGYLPDATRPILERYQAELVAQHLCEICVPVDSSTIIS</sequence>